<dbReference type="InterPro" id="IPR035991">
    <property type="entry name" value="Casein_kinase_II_beta-like"/>
</dbReference>
<sequence length="291" mass="34487">MWEEQNYSEAFAKKQIVPAENILTYLDSTQSVVIDQSETDRNWVKNFCSAKKSKWFVEIDDDFLKDQRNYENIKITLEKYYNFLCSKNKFDFFYTMAIYLIRTKNEKTLTEEDEKKDSQIYSLSEEDEITLENFTETLYGLLHARYILTSPGLIKMAQKFQRFEFGRCLRIGCKSTPVLPIGLSDKPKQFPVKIFCPLCHDIYNLPDEFEFLENTDGAFFGKTFPSVFMLSFPQFCDEDSYIYPNGPAIYKKRGKDEYVIYDENQKEHFEDVQYEPLTFNRRTVLLSSENL</sequence>
<dbReference type="EMBL" id="JAPFFF010000007">
    <property type="protein sequence ID" value="KAK8885891.1"/>
    <property type="molecule type" value="Genomic_DNA"/>
</dbReference>
<evidence type="ECO:0000256" key="2">
    <source>
        <dbReference type="RuleBase" id="RU361268"/>
    </source>
</evidence>
<comment type="similarity">
    <text evidence="1 2">Belongs to the casein kinase 2 subunit beta family.</text>
</comment>
<accession>A0ABR2K559</accession>
<evidence type="ECO:0000313" key="3">
    <source>
        <dbReference type="EMBL" id="KAK8885891.1"/>
    </source>
</evidence>
<comment type="subunit">
    <text evidence="2">Tetramer of two alpha and two beta subunits.</text>
</comment>
<evidence type="ECO:0000313" key="4">
    <source>
        <dbReference type="Proteomes" id="UP001470230"/>
    </source>
</evidence>
<name>A0ABR2K559_9EUKA</name>
<keyword evidence="4" id="KW-1185">Reference proteome</keyword>
<reference evidence="3 4" key="1">
    <citation type="submission" date="2024-04" db="EMBL/GenBank/DDBJ databases">
        <title>Tritrichomonas musculus Genome.</title>
        <authorList>
            <person name="Alves-Ferreira E."/>
            <person name="Grigg M."/>
            <person name="Lorenzi H."/>
            <person name="Galac M."/>
        </authorList>
    </citation>
    <scope>NUCLEOTIDE SEQUENCE [LARGE SCALE GENOMIC DNA]</scope>
    <source>
        <strain evidence="3 4">EAF2021</strain>
    </source>
</reference>
<organism evidence="3 4">
    <name type="scientific">Tritrichomonas musculus</name>
    <dbReference type="NCBI Taxonomy" id="1915356"/>
    <lineage>
        <taxon>Eukaryota</taxon>
        <taxon>Metamonada</taxon>
        <taxon>Parabasalia</taxon>
        <taxon>Tritrichomonadida</taxon>
        <taxon>Tritrichomonadidae</taxon>
        <taxon>Tritrichomonas</taxon>
    </lineage>
</organism>
<dbReference type="PANTHER" id="PTHR11740">
    <property type="entry name" value="CASEIN KINASE II SUBUNIT BETA"/>
    <property type="match status" value="1"/>
</dbReference>
<dbReference type="Gene3D" id="1.10.1820.10">
    <property type="entry name" value="protein kinase ck2 holoenzyme, chain C, domain 1"/>
    <property type="match status" value="1"/>
</dbReference>
<dbReference type="Gene3D" id="2.20.25.20">
    <property type="match status" value="1"/>
</dbReference>
<dbReference type="PANTHER" id="PTHR11740:SF0">
    <property type="entry name" value="CASEIN KINASE II SUBUNIT BETA"/>
    <property type="match status" value="1"/>
</dbReference>
<dbReference type="InterPro" id="IPR016149">
    <property type="entry name" value="Casein_kin_II_reg-sub_N"/>
</dbReference>
<dbReference type="SMART" id="SM01085">
    <property type="entry name" value="CK_II_beta"/>
    <property type="match status" value="1"/>
</dbReference>
<dbReference type="PRINTS" id="PR00472">
    <property type="entry name" value="CASNKINASEII"/>
</dbReference>
<comment type="caution">
    <text evidence="3">The sequence shown here is derived from an EMBL/GenBank/DDBJ whole genome shotgun (WGS) entry which is preliminary data.</text>
</comment>
<dbReference type="Pfam" id="PF01214">
    <property type="entry name" value="CK_II_beta"/>
    <property type="match status" value="1"/>
</dbReference>
<dbReference type="Proteomes" id="UP001470230">
    <property type="component" value="Unassembled WGS sequence"/>
</dbReference>
<evidence type="ECO:0000256" key="1">
    <source>
        <dbReference type="ARBA" id="ARBA00006941"/>
    </source>
</evidence>
<dbReference type="InterPro" id="IPR000704">
    <property type="entry name" value="Casein_kinase_II_reg-sub"/>
</dbReference>
<dbReference type="SUPFAM" id="SSF57798">
    <property type="entry name" value="Casein kinase II beta subunit"/>
    <property type="match status" value="1"/>
</dbReference>
<proteinExistence type="inferred from homology"/>
<protein>
    <recommendedName>
        <fullName evidence="2">Casein kinase II subunit beta</fullName>
        <shortName evidence="2">CK II beta</shortName>
    </recommendedName>
</protein>
<gene>
    <name evidence="3" type="ORF">M9Y10_041348</name>
</gene>